<reference evidence="2 3" key="1">
    <citation type="submission" date="2021-01" db="EMBL/GenBank/DDBJ databases">
        <title>Genomic Encyclopedia of Type Strains, Phase IV (KMG-IV): sequencing the most valuable type-strain genomes for metagenomic binning, comparative biology and taxonomic classification.</title>
        <authorList>
            <person name="Goeker M."/>
        </authorList>
    </citation>
    <scope>NUCLEOTIDE SEQUENCE [LARGE SCALE GENOMIC DNA]</scope>
    <source>
        <strain evidence="2 3">DSM 24436</strain>
    </source>
</reference>
<dbReference type="GO" id="GO:0016853">
    <property type="term" value="F:isomerase activity"/>
    <property type="evidence" value="ECO:0007669"/>
    <property type="project" value="UniProtKB-KW"/>
</dbReference>
<protein>
    <submittedName>
        <fullName evidence="2">Isopentenyldiphosphate isomerase</fullName>
    </submittedName>
</protein>
<keyword evidence="3" id="KW-1185">Reference proteome</keyword>
<dbReference type="InterPro" id="IPR000086">
    <property type="entry name" value="NUDIX_hydrolase_dom"/>
</dbReference>
<dbReference type="PANTHER" id="PTHR10885:SF0">
    <property type="entry name" value="ISOPENTENYL-DIPHOSPHATE DELTA-ISOMERASE"/>
    <property type="match status" value="1"/>
</dbReference>
<evidence type="ECO:0000259" key="1">
    <source>
        <dbReference type="PROSITE" id="PS51462"/>
    </source>
</evidence>
<accession>A0ABS2MUJ9</accession>
<dbReference type="Gene3D" id="3.90.79.10">
    <property type="entry name" value="Nucleoside Triphosphate Pyrophosphohydrolase"/>
    <property type="match status" value="1"/>
</dbReference>
<name>A0ABS2MUJ9_9FIRM</name>
<dbReference type="PROSITE" id="PS51462">
    <property type="entry name" value="NUDIX"/>
    <property type="match status" value="1"/>
</dbReference>
<evidence type="ECO:0000313" key="3">
    <source>
        <dbReference type="Proteomes" id="UP000767854"/>
    </source>
</evidence>
<proteinExistence type="predicted"/>
<dbReference type="PANTHER" id="PTHR10885">
    <property type="entry name" value="ISOPENTENYL-DIPHOSPHATE DELTA-ISOMERASE"/>
    <property type="match status" value="1"/>
</dbReference>
<dbReference type="CDD" id="cd04693">
    <property type="entry name" value="NUDIX_Hydrolase"/>
    <property type="match status" value="1"/>
</dbReference>
<sequence>MVNKVELLDLYTKDRERTGKTIERGDPVPKGFYRLIVHICIFNKKGQMLIQQRQPFKKGWSNLWDVSVGGSAVAGDSSVEAAEREVYEELGLNLVLSDSRPALTVSFEDGFDDFYSVILDLEPSELQLQYEEVKAVKWATKEEILSMIDSGVFLPWHKSLIELLFYMYDNHRVLTD</sequence>
<dbReference type="EMBL" id="JAFBDT010000053">
    <property type="protein sequence ID" value="MBM7563030.1"/>
    <property type="molecule type" value="Genomic_DNA"/>
</dbReference>
<dbReference type="Proteomes" id="UP000767854">
    <property type="component" value="Unassembled WGS sequence"/>
</dbReference>
<gene>
    <name evidence="2" type="ORF">JOC49_002605</name>
</gene>
<evidence type="ECO:0000313" key="2">
    <source>
        <dbReference type="EMBL" id="MBM7563030.1"/>
    </source>
</evidence>
<comment type="caution">
    <text evidence="2">The sequence shown here is derived from an EMBL/GenBank/DDBJ whole genome shotgun (WGS) entry which is preliminary data.</text>
</comment>
<organism evidence="2 3">
    <name type="scientific">Fusibacter tunisiensis</name>
    <dbReference type="NCBI Taxonomy" id="1008308"/>
    <lineage>
        <taxon>Bacteria</taxon>
        <taxon>Bacillati</taxon>
        <taxon>Bacillota</taxon>
        <taxon>Clostridia</taxon>
        <taxon>Eubacteriales</taxon>
        <taxon>Eubacteriales Family XII. Incertae Sedis</taxon>
        <taxon>Fusibacter</taxon>
    </lineage>
</organism>
<keyword evidence="2" id="KW-0413">Isomerase</keyword>
<dbReference type="InterPro" id="IPR015797">
    <property type="entry name" value="NUDIX_hydrolase-like_dom_sf"/>
</dbReference>
<dbReference type="RefSeq" id="WP_341534688.1">
    <property type="nucleotide sequence ID" value="NZ_JAFBDT010000053.1"/>
</dbReference>
<dbReference type="SUPFAM" id="SSF55811">
    <property type="entry name" value="Nudix"/>
    <property type="match status" value="1"/>
</dbReference>
<feature type="domain" description="Nudix hydrolase" evidence="1">
    <location>
        <begin position="32"/>
        <end position="161"/>
    </location>
</feature>
<dbReference type="Pfam" id="PF00293">
    <property type="entry name" value="NUDIX"/>
    <property type="match status" value="1"/>
</dbReference>